<accession>F3FRV8</accession>
<name>F3FRV8_PSESX</name>
<evidence type="ECO:0000259" key="1">
    <source>
        <dbReference type="Pfam" id="PF00975"/>
    </source>
</evidence>
<dbReference type="Pfam" id="PF00975">
    <property type="entry name" value="Thioesterase"/>
    <property type="match status" value="1"/>
</dbReference>
<comment type="caution">
    <text evidence="2">The sequence shown here is derived from an EMBL/GenBank/DDBJ whole genome shotgun (WGS) entry which is preliminary data.</text>
</comment>
<dbReference type="Proteomes" id="UP000004471">
    <property type="component" value="Unassembled WGS sequence"/>
</dbReference>
<dbReference type="EMBL" id="AEAH01001370">
    <property type="protein sequence ID" value="EGH32950.1"/>
    <property type="molecule type" value="Genomic_DNA"/>
</dbReference>
<evidence type="ECO:0000313" key="2">
    <source>
        <dbReference type="EMBL" id="EGH32950.1"/>
    </source>
</evidence>
<sequence length="197" mass="21708">AIRDVQPQGPYRIAGWSAGGLIAHEMAHQAIAVGETIEFLGVIDSKVQTIAPRNLISKAQFLMNLESVQERMEPALEKSLQTLADNDEIEAMFALILSNNLLPALGKDIDSALMRTHLEVAYSIYLAMDTYVSPRTAVEVSLFIAQDEPRTDNTLGWRDFHGEHLHVTLVPGGHITMMRAPYVSALGEAISMALKRK</sequence>
<evidence type="ECO:0000313" key="3">
    <source>
        <dbReference type="Proteomes" id="UP000004471"/>
    </source>
</evidence>
<reference evidence="2 3" key="1">
    <citation type="journal article" date="2011" name="PLoS Pathog.">
        <title>Dynamic evolution of pathogenicity revealed by sequencing and comparative genomics of 19 Pseudomonas syringae isolates.</title>
        <authorList>
            <person name="Baltrus D.A."/>
            <person name="Nishimura M.T."/>
            <person name="Romanchuk A."/>
            <person name="Chang J.H."/>
            <person name="Mukhtar M.S."/>
            <person name="Cherkis K."/>
            <person name="Roach J."/>
            <person name="Grant S.R."/>
            <person name="Jones C.D."/>
            <person name="Dangl J.L."/>
        </authorList>
    </citation>
    <scope>NUCLEOTIDE SEQUENCE [LARGE SCALE GENOMIC DNA]</scope>
    <source>
        <strain evidence="3">M301072PT</strain>
    </source>
</reference>
<dbReference type="SUPFAM" id="SSF53474">
    <property type="entry name" value="alpha/beta-Hydrolases"/>
    <property type="match status" value="1"/>
</dbReference>
<protein>
    <submittedName>
        <fullName evidence="2">Amino acid adenylation</fullName>
    </submittedName>
</protein>
<organism evidence="2 3">
    <name type="scientific">Pseudomonas syringae pv. japonica str. M301072</name>
    <dbReference type="NCBI Taxonomy" id="629262"/>
    <lineage>
        <taxon>Bacteria</taxon>
        <taxon>Pseudomonadati</taxon>
        <taxon>Pseudomonadota</taxon>
        <taxon>Gammaproteobacteria</taxon>
        <taxon>Pseudomonadales</taxon>
        <taxon>Pseudomonadaceae</taxon>
        <taxon>Pseudomonas</taxon>
        <taxon>Pseudomonas syringae</taxon>
    </lineage>
</organism>
<dbReference type="AlphaFoldDB" id="F3FRV8"/>
<feature type="domain" description="Thioesterase" evidence="1">
    <location>
        <begin position="1"/>
        <end position="179"/>
    </location>
</feature>
<dbReference type="InterPro" id="IPR029058">
    <property type="entry name" value="AB_hydrolase_fold"/>
</dbReference>
<dbReference type="InterPro" id="IPR001031">
    <property type="entry name" value="Thioesterase"/>
</dbReference>
<gene>
    <name evidence="2" type="ORF">PSYJA_29953</name>
</gene>
<feature type="non-terminal residue" evidence="2">
    <location>
        <position position="1"/>
    </location>
</feature>
<dbReference type="PATRIC" id="fig|629262.5.peg.4992"/>
<proteinExistence type="predicted"/>
<dbReference type="HOGENOM" id="CLU_1380751_0_0_6"/>
<dbReference type="Gene3D" id="3.40.50.1820">
    <property type="entry name" value="alpha/beta hydrolase"/>
    <property type="match status" value="1"/>
</dbReference>